<dbReference type="Proteomes" id="UP000441585">
    <property type="component" value="Unassembled WGS sequence"/>
</dbReference>
<sequence>MGCLTALIKIPITIVILAIGWMTFSGLLNLFSANETGKAFACGLFLVVLAAILYMLWGRKRLEMRERVSDAGFFLLMLFSAILMAVGTYNGFAEGEWLLASVAALFCLVAAALCIGSFISIFEKKKENHGA</sequence>
<feature type="transmembrane region" description="Helical" evidence="1">
    <location>
        <begin position="69"/>
        <end position="92"/>
    </location>
</feature>
<name>A0A6I2M8I4_9BACI</name>
<feature type="transmembrane region" description="Helical" evidence="1">
    <location>
        <begin position="37"/>
        <end position="57"/>
    </location>
</feature>
<feature type="transmembrane region" description="Helical" evidence="1">
    <location>
        <begin position="12"/>
        <end position="31"/>
    </location>
</feature>
<evidence type="ECO:0000313" key="3">
    <source>
        <dbReference type="Proteomes" id="UP000441585"/>
    </source>
</evidence>
<gene>
    <name evidence="2" type="ORF">GJU41_09165</name>
</gene>
<keyword evidence="1" id="KW-1133">Transmembrane helix</keyword>
<organism evidence="2 3">
    <name type="scientific">Metabacillus idriensis</name>
    <dbReference type="NCBI Taxonomy" id="324768"/>
    <lineage>
        <taxon>Bacteria</taxon>
        <taxon>Bacillati</taxon>
        <taxon>Bacillota</taxon>
        <taxon>Bacilli</taxon>
        <taxon>Bacillales</taxon>
        <taxon>Bacillaceae</taxon>
        <taxon>Metabacillus</taxon>
    </lineage>
</organism>
<protein>
    <submittedName>
        <fullName evidence="2">Uncharacterized protein</fullName>
    </submittedName>
</protein>
<reference evidence="2 3" key="1">
    <citation type="submission" date="2019-11" db="EMBL/GenBank/DDBJ databases">
        <title>Bacillus idriensis genome.</title>
        <authorList>
            <person name="Konopka E.N."/>
            <person name="Newman J.D."/>
        </authorList>
    </citation>
    <scope>NUCLEOTIDE SEQUENCE [LARGE SCALE GENOMIC DNA]</scope>
    <source>
        <strain evidence="2 3">DSM 19097</strain>
    </source>
</reference>
<dbReference type="EMBL" id="WKKF01000002">
    <property type="protein sequence ID" value="MRX54139.1"/>
    <property type="molecule type" value="Genomic_DNA"/>
</dbReference>
<proteinExistence type="predicted"/>
<keyword evidence="3" id="KW-1185">Reference proteome</keyword>
<comment type="caution">
    <text evidence="2">The sequence shown here is derived from an EMBL/GenBank/DDBJ whole genome shotgun (WGS) entry which is preliminary data.</text>
</comment>
<keyword evidence="1" id="KW-0812">Transmembrane</keyword>
<dbReference type="RefSeq" id="WP_070877945.1">
    <property type="nucleotide sequence ID" value="NZ_CAJFZX010000014.1"/>
</dbReference>
<feature type="transmembrane region" description="Helical" evidence="1">
    <location>
        <begin position="98"/>
        <end position="122"/>
    </location>
</feature>
<dbReference type="AlphaFoldDB" id="A0A6I2M8I4"/>
<evidence type="ECO:0000313" key="2">
    <source>
        <dbReference type="EMBL" id="MRX54139.1"/>
    </source>
</evidence>
<accession>A0A6I2M8I4</accession>
<evidence type="ECO:0000256" key="1">
    <source>
        <dbReference type="SAM" id="Phobius"/>
    </source>
</evidence>
<keyword evidence="1" id="KW-0472">Membrane</keyword>